<evidence type="ECO:0000256" key="7">
    <source>
        <dbReference type="SAM" id="MobiDB-lite"/>
    </source>
</evidence>
<feature type="transmembrane region" description="Helical" evidence="8">
    <location>
        <begin position="264"/>
        <end position="281"/>
    </location>
</feature>
<keyword evidence="6 8" id="KW-0472">Membrane</keyword>
<evidence type="ECO:0000256" key="2">
    <source>
        <dbReference type="ARBA" id="ARBA00022692"/>
    </source>
</evidence>
<keyword evidence="4 8" id="KW-1133">Transmembrane helix</keyword>
<keyword evidence="11" id="KW-1185">Reference proteome</keyword>
<feature type="domain" description="PGG" evidence="9">
    <location>
        <begin position="256"/>
        <end position="358"/>
    </location>
</feature>
<evidence type="ECO:0000313" key="10">
    <source>
        <dbReference type="EMBL" id="KAB1227097.1"/>
    </source>
</evidence>
<dbReference type="EMBL" id="RXIC02000019">
    <property type="protein sequence ID" value="KAB1227097.1"/>
    <property type="molecule type" value="Genomic_DNA"/>
</dbReference>
<evidence type="ECO:0000259" key="9">
    <source>
        <dbReference type="Pfam" id="PF13962"/>
    </source>
</evidence>
<dbReference type="AlphaFoldDB" id="A0A6A1WTK3"/>
<dbReference type="OrthoDB" id="1585477at2759"/>
<keyword evidence="3" id="KW-0677">Repeat</keyword>
<feature type="compositionally biased region" description="Basic and acidic residues" evidence="7">
    <location>
        <begin position="246"/>
        <end position="256"/>
    </location>
</feature>
<evidence type="ECO:0000256" key="1">
    <source>
        <dbReference type="ARBA" id="ARBA00004141"/>
    </source>
</evidence>
<dbReference type="Pfam" id="PF13962">
    <property type="entry name" value="PGG"/>
    <property type="match status" value="1"/>
</dbReference>
<evidence type="ECO:0000256" key="6">
    <source>
        <dbReference type="ARBA" id="ARBA00023136"/>
    </source>
</evidence>
<accession>A0A6A1WTK3</accession>
<comment type="subcellular location">
    <subcellularLocation>
        <location evidence="1">Membrane</location>
        <topology evidence="1">Multi-pass membrane protein</topology>
    </subcellularLocation>
</comment>
<dbReference type="InterPro" id="IPR026961">
    <property type="entry name" value="PGG_dom"/>
</dbReference>
<evidence type="ECO:0000313" key="11">
    <source>
        <dbReference type="Proteomes" id="UP000516437"/>
    </source>
</evidence>
<comment type="caution">
    <text evidence="10">The sequence shown here is derived from an EMBL/GenBank/DDBJ whole genome shotgun (WGS) entry which is preliminary data.</text>
</comment>
<feature type="transmembrane region" description="Helical" evidence="8">
    <location>
        <begin position="347"/>
        <end position="366"/>
    </location>
</feature>
<evidence type="ECO:0000256" key="5">
    <source>
        <dbReference type="ARBA" id="ARBA00023043"/>
    </source>
</evidence>
<evidence type="ECO:0000256" key="3">
    <source>
        <dbReference type="ARBA" id="ARBA00022737"/>
    </source>
</evidence>
<name>A0A6A1WTK3_9ROSI</name>
<evidence type="ECO:0000256" key="4">
    <source>
        <dbReference type="ARBA" id="ARBA00022989"/>
    </source>
</evidence>
<feature type="region of interest" description="Disordered" evidence="7">
    <location>
        <begin position="218"/>
        <end position="256"/>
    </location>
</feature>
<protein>
    <recommendedName>
        <fullName evidence="9">PGG domain-containing protein</fullName>
    </recommendedName>
</protein>
<feature type="transmembrane region" description="Helical" evidence="8">
    <location>
        <begin position="321"/>
        <end position="340"/>
    </location>
</feature>
<dbReference type="PANTHER" id="PTHR24186">
    <property type="entry name" value="PROTEIN PHOSPHATASE 1 REGULATORY SUBUNIT"/>
    <property type="match status" value="1"/>
</dbReference>
<dbReference type="GO" id="GO:0005886">
    <property type="term" value="C:plasma membrane"/>
    <property type="evidence" value="ECO:0007669"/>
    <property type="project" value="TreeGrafter"/>
</dbReference>
<keyword evidence="5" id="KW-0040">ANK repeat</keyword>
<organism evidence="10 11">
    <name type="scientific">Morella rubra</name>
    <name type="common">Chinese bayberry</name>
    <dbReference type="NCBI Taxonomy" id="262757"/>
    <lineage>
        <taxon>Eukaryota</taxon>
        <taxon>Viridiplantae</taxon>
        <taxon>Streptophyta</taxon>
        <taxon>Embryophyta</taxon>
        <taxon>Tracheophyta</taxon>
        <taxon>Spermatophyta</taxon>
        <taxon>Magnoliopsida</taxon>
        <taxon>eudicotyledons</taxon>
        <taxon>Gunneridae</taxon>
        <taxon>Pentapetalae</taxon>
        <taxon>rosids</taxon>
        <taxon>fabids</taxon>
        <taxon>Fagales</taxon>
        <taxon>Myricaceae</taxon>
        <taxon>Morella</taxon>
    </lineage>
</organism>
<keyword evidence="2 8" id="KW-0812">Transmembrane</keyword>
<evidence type="ECO:0000256" key="8">
    <source>
        <dbReference type="SAM" id="Phobius"/>
    </source>
</evidence>
<sequence>MPQKQSRVASSTSTSNDTHSCLPLLTEDDDALVIAPSCLRFLEIDDNGGFFSPSHIWGFRDSFGLRVRRMFLSDLGILGYVTVQIWGSSGYGSDCRFGDFGLRVRRMVLFSIGILGVTGVKRRIWGFGGFRNQLEALKKSVEALDDNEFVNAKGEYGFTVLHIAFINKSRVEINATIASGFTALDLLPQSRRDAKDLDISEALRGAGALKATESPSFKHMTRAPDGRHVPSVAPRGIRTHQTSQNRPRDQNTKREDWLSRKTQGLMVVASLIAAMAFQAGVNPSGGLWQDDPTNGTKSNNSHHAAGTAIMAEKHQQAYSQYLAYNTIGFVASLSIILLLVTRRLFMWILTVIVWVAYTYSIAILVFTPEKKHHDAAKLISHGVV</sequence>
<proteinExistence type="predicted"/>
<dbReference type="PANTHER" id="PTHR24186:SF37">
    <property type="entry name" value="PGG DOMAIN-CONTAINING PROTEIN"/>
    <property type="match status" value="1"/>
</dbReference>
<reference evidence="10 11" key="1">
    <citation type="journal article" date="2019" name="Plant Biotechnol. J.">
        <title>The red bayberry genome and genetic basis of sex determination.</title>
        <authorList>
            <person name="Jia H.M."/>
            <person name="Jia H.J."/>
            <person name="Cai Q.L."/>
            <person name="Wang Y."/>
            <person name="Zhao H.B."/>
            <person name="Yang W.F."/>
            <person name="Wang G.Y."/>
            <person name="Li Y.H."/>
            <person name="Zhan D.L."/>
            <person name="Shen Y.T."/>
            <person name="Niu Q.F."/>
            <person name="Chang L."/>
            <person name="Qiu J."/>
            <person name="Zhao L."/>
            <person name="Xie H.B."/>
            <person name="Fu W.Y."/>
            <person name="Jin J."/>
            <person name="Li X.W."/>
            <person name="Jiao Y."/>
            <person name="Zhou C.C."/>
            <person name="Tu T."/>
            <person name="Chai C.Y."/>
            <person name="Gao J.L."/>
            <person name="Fan L.J."/>
            <person name="van de Weg E."/>
            <person name="Wang J.Y."/>
            <person name="Gao Z.S."/>
        </authorList>
    </citation>
    <scope>NUCLEOTIDE SEQUENCE [LARGE SCALE GENOMIC DNA]</scope>
    <source>
        <tissue evidence="10">Leaves</tissue>
    </source>
</reference>
<gene>
    <name evidence="10" type="ORF">CJ030_MR1G028218</name>
</gene>
<dbReference type="Proteomes" id="UP000516437">
    <property type="component" value="Chromosome 1"/>
</dbReference>